<dbReference type="AlphaFoldDB" id="A0A8H6HJY4"/>
<protein>
    <submittedName>
        <fullName evidence="2">Uncharacterized protein</fullName>
    </submittedName>
</protein>
<gene>
    <name evidence="2" type="ORF">DFP72DRAFT_821268</name>
</gene>
<evidence type="ECO:0000313" key="2">
    <source>
        <dbReference type="EMBL" id="KAF6747791.1"/>
    </source>
</evidence>
<proteinExistence type="predicted"/>
<dbReference type="Proteomes" id="UP000521943">
    <property type="component" value="Unassembled WGS sequence"/>
</dbReference>
<name>A0A8H6HJY4_9AGAR</name>
<feature type="compositionally biased region" description="Acidic residues" evidence="1">
    <location>
        <begin position="152"/>
        <end position="164"/>
    </location>
</feature>
<comment type="caution">
    <text evidence="2">The sequence shown here is derived from an EMBL/GenBank/DDBJ whole genome shotgun (WGS) entry which is preliminary data.</text>
</comment>
<accession>A0A8H6HJY4</accession>
<keyword evidence="3" id="KW-1185">Reference proteome</keyword>
<evidence type="ECO:0000256" key="1">
    <source>
        <dbReference type="SAM" id="MobiDB-lite"/>
    </source>
</evidence>
<sequence>MLRPEELSGVCLYDWIQCSVRKSVVGIKNPSQELLLYHPGHPLRNTHRVLYDVGRTRTVVPNLLGPYLPKADGDDRDYYCCTILTLFVPWRSPMELRSSSESWSETFVRASILPRHLQIISNMNIRHECYDARDDYHAQLKQQVAAQQNPGDELETEDEEDECPDGVPMDVDLDVTDDRMLGVWSQKKRDQMMDMEAVMQSAGWMVNDQSTSSEGLGASFAPERMLGPTKWKSIVS</sequence>
<evidence type="ECO:0000313" key="3">
    <source>
        <dbReference type="Proteomes" id="UP000521943"/>
    </source>
</evidence>
<organism evidence="2 3">
    <name type="scientific">Ephemerocybe angulata</name>
    <dbReference type="NCBI Taxonomy" id="980116"/>
    <lineage>
        <taxon>Eukaryota</taxon>
        <taxon>Fungi</taxon>
        <taxon>Dikarya</taxon>
        <taxon>Basidiomycota</taxon>
        <taxon>Agaricomycotina</taxon>
        <taxon>Agaricomycetes</taxon>
        <taxon>Agaricomycetidae</taxon>
        <taxon>Agaricales</taxon>
        <taxon>Agaricineae</taxon>
        <taxon>Psathyrellaceae</taxon>
        <taxon>Ephemerocybe</taxon>
    </lineage>
</organism>
<feature type="non-terminal residue" evidence="2">
    <location>
        <position position="236"/>
    </location>
</feature>
<dbReference type="OrthoDB" id="3229882at2759"/>
<feature type="region of interest" description="Disordered" evidence="1">
    <location>
        <begin position="145"/>
        <end position="171"/>
    </location>
</feature>
<reference evidence="2 3" key="1">
    <citation type="submission" date="2020-07" db="EMBL/GenBank/DDBJ databases">
        <title>Comparative genomics of pyrophilous fungi reveals a link between fire events and developmental genes.</title>
        <authorList>
            <consortium name="DOE Joint Genome Institute"/>
            <person name="Steindorff A.S."/>
            <person name="Carver A."/>
            <person name="Calhoun S."/>
            <person name="Stillman K."/>
            <person name="Liu H."/>
            <person name="Lipzen A."/>
            <person name="Pangilinan J."/>
            <person name="Labutti K."/>
            <person name="Bruns T.D."/>
            <person name="Grigoriev I.V."/>
        </authorList>
    </citation>
    <scope>NUCLEOTIDE SEQUENCE [LARGE SCALE GENOMIC DNA]</scope>
    <source>
        <strain evidence="2 3">CBS 144469</strain>
    </source>
</reference>
<dbReference type="EMBL" id="JACGCI010000077">
    <property type="protein sequence ID" value="KAF6747791.1"/>
    <property type="molecule type" value="Genomic_DNA"/>
</dbReference>